<name>A0A9D4QPZ4_DREPO</name>
<reference evidence="1" key="1">
    <citation type="journal article" date="2019" name="bioRxiv">
        <title>The Genome of the Zebra Mussel, Dreissena polymorpha: A Resource for Invasive Species Research.</title>
        <authorList>
            <person name="McCartney M.A."/>
            <person name="Auch B."/>
            <person name="Kono T."/>
            <person name="Mallez S."/>
            <person name="Zhang Y."/>
            <person name="Obille A."/>
            <person name="Becker A."/>
            <person name="Abrahante J.E."/>
            <person name="Garbe J."/>
            <person name="Badalamenti J.P."/>
            <person name="Herman A."/>
            <person name="Mangelson H."/>
            <person name="Liachko I."/>
            <person name="Sullivan S."/>
            <person name="Sone E.D."/>
            <person name="Koren S."/>
            <person name="Silverstein K.A.T."/>
            <person name="Beckman K.B."/>
            <person name="Gohl D.M."/>
        </authorList>
    </citation>
    <scope>NUCLEOTIDE SEQUENCE</scope>
    <source>
        <strain evidence="1">Duluth1</strain>
        <tissue evidence="1">Whole animal</tissue>
    </source>
</reference>
<dbReference type="EMBL" id="JAIWYP010000004">
    <property type="protein sequence ID" value="KAH3838095.1"/>
    <property type="molecule type" value="Genomic_DNA"/>
</dbReference>
<evidence type="ECO:0000313" key="1">
    <source>
        <dbReference type="EMBL" id="KAH3838095.1"/>
    </source>
</evidence>
<organism evidence="1 2">
    <name type="scientific">Dreissena polymorpha</name>
    <name type="common">Zebra mussel</name>
    <name type="synonym">Mytilus polymorpha</name>
    <dbReference type="NCBI Taxonomy" id="45954"/>
    <lineage>
        <taxon>Eukaryota</taxon>
        <taxon>Metazoa</taxon>
        <taxon>Spiralia</taxon>
        <taxon>Lophotrochozoa</taxon>
        <taxon>Mollusca</taxon>
        <taxon>Bivalvia</taxon>
        <taxon>Autobranchia</taxon>
        <taxon>Heteroconchia</taxon>
        <taxon>Euheterodonta</taxon>
        <taxon>Imparidentia</taxon>
        <taxon>Neoheterodontei</taxon>
        <taxon>Myida</taxon>
        <taxon>Dreissenoidea</taxon>
        <taxon>Dreissenidae</taxon>
        <taxon>Dreissena</taxon>
    </lineage>
</organism>
<keyword evidence="2" id="KW-1185">Reference proteome</keyword>
<comment type="caution">
    <text evidence="1">The sequence shown here is derived from an EMBL/GenBank/DDBJ whole genome shotgun (WGS) entry which is preliminary data.</text>
</comment>
<evidence type="ECO:0000313" key="2">
    <source>
        <dbReference type="Proteomes" id="UP000828390"/>
    </source>
</evidence>
<dbReference type="Proteomes" id="UP000828390">
    <property type="component" value="Unassembled WGS sequence"/>
</dbReference>
<reference evidence="1" key="2">
    <citation type="submission" date="2020-11" db="EMBL/GenBank/DDBJ databases">
        <authorList>
            <person name="McCartney M.A."/>
            <person name="Auch B."/>
            <person name="Kono T."/>
            <person name="Mallez S."/>
            <person name="Becker A."/>
            <person name="Gohl D.M."/>
            <person name="Silverstein K.A.T."/>
            <person name="Koren S."/>
            <person name="Bechman K.B."/>
            <person name="Herman A."/>
            <person name="Abrahante J.E."/>
            <person name="Garbe J."/>
        </authorList>
    </citation>
    <scope>NUCLEOTIDE SEQUENCE</scope>
    <source>
        <strain evidence="1">Duluth1</strain>
        <tissue evidence="1">Whole animal</tissue>
    </source>
</reference>
<sequence>MLFFAFLSHQRPGLWRSARPHGVLNTSLATLPRSDFVLTATKADHTASERHPWRSYCVLIETIVVLRTQ</sequence>
<protein>
    <submittedName>
        <fullName evidence="1">Uncharacterized protein</fullName>
    </submittedName>
</protein>
<gene>
    <name evidence="1" type="ORF">DPMN_111501</name>
</gene>
<dbReference type="AlphaFoldDB" id="A0A9D4QPZ4"/>
<accession>A0A9D4QPZ4</accession>
<proteinExistence type="predicted"/>